<accession>A0A7M1RXA8</accession>
<reference evidence="1 2" key="1">
    <citation type="submission" date="2020-07" db="EMBL/GenBank/DDBJ databases">
        <title>Taxonomic proposal: Crassvirales, a new order of highly abundant and diverse bacterial viruses.</title>
        <authorList>
            <person name="Shkoporov A.N."/>
            <person name="Stockdale S.R."/>
            <person name="Guerin E."/>
            <person name="Ross R.P."/>
            <person name="Hill C."/>
        </authorList>
    </citation>
    <scope>NUCLEOTIDE SEQUENCE [LARGE SCALE GENOMIC DNA]</scope>
</reference>
<proteinExistence type="predicted"/>
<dbReference type="KEGG" id="vg:65129566"/>
<dbReference type="RefSeq" id="YP_010111231.1">
    <property type="nucleotide sequence ID" value="NC_055879.1"/>
</dbReference>
<name>A0A7M1RXA8_9CAUD</name>
<dbReference type="Proteomes" id="UP000593772">
    <property type="component" value="Segment"/>
</dbReference>
<organism evidence="1 2">
    <name type="scientific">uncultured phage cr110_1</name>
    <dbReference type="NCBI Taxonomy" id="2772070"/>
    <lineage>
        <taxon>Viruses</taxon>
        <taxon>Duplodnaviria</taxon>
        <taxon>Heunggongvirae</taxon>
        <taxon>Uroviricota</taxon>
        <taxon>Caudoviricetes</taxon>
        <taxon>Crassvirales</taxon>
        <taxon>Intestiviridae</taxon>
        <taxon>Crudevirinae</taxon>
        <taxon>Delmidovirus</taxon>
        <taxon>Delmidovirus intestinihominis</taxon>
    </lineage>
</organism>
<protein>
    <submittedName>
        <fullName evidence="1">Uncharacterized protein</fullName>
    </submittedName>
</protein>
<evidence type="ECO:0000313" key="1">
    <source>
        <dbReference type="EMBL" id="QOR59073.1"/>
    </source>
</evidence>
<keyword evidence="2" id="KW-1185">Reference proteome</keyword>
<sequence>MRINQKLNFDSPYENLKEGDLVHAGNIMIDKDTETICNEPGLIDYYLHGVNAKIVGHIECNEEFLVFFNNNDIYRIDIRKPIGSNNPVKVGINWHWCGGEVFGTYTYNVNNELIVCISELNPTEDCPLKSINIDKDVDLYQYTQDSDELYTELATAPISNFGDVKFVNGNRIKKGTYIFFIRYWIDDYYNTIWFPIGYPVQVTDLEALTTPKTVFNYNAGDGKGSGKIQDYYSEDDDYTNTNLLVQVRIFTDTRQNYTKYQLAAIVNGNASTEAVVWDKKSIGTMVEFTIDNSFETMSLEELTNEPFNFYNVKTLDNYRNRVYLANYKIANKNKPFLNETDYGQLLAKMGNVVITAVDRDEGDYPEVSEAINFFKPKPGRRGVYCFFVHYVYTNGTYTDGVPILTANSGTPSVEGTKLTCTIFGSDNNRFCRCVCPADKIALGGIVFEHIPMLEGFVGYFISYAEPEYVEIGSGFITQADKYLYDVKGQNTGSADSPCRFNYPEFSIVGGKTDANKISEVCYFQYTDDGSLNTRLNNPTAANASTGINSTSILPPNSFDNIGKEGVLKIQLSSGFNDHHSTTLCDVYTDDYSELYRDADKNLISLGYIEYVKEYDSNANYTYGKSTVKVNNADVKVNYAWNYYWNVSTVFTFHPHGIIFSDVDWNPYDATTGTKFYGDNDTVANKPLIYSFTFVHESHYFLMGKKVNMSPRTVYYNYNDGSENTQGSNLIVDPSRINDLYNLTSNYYSFYRRIIINYNKTNELYKREQYSKTVYRTNVIGDESVVNAWKHISPESYKIISENKGDITNIVAAGTYLLVHTEKSLFAFDINNELKTNEQTVQMLMPDVFEVDYKEVFTTKFGICGFQDFISYINGDFGYIFYDSNARKFYKFDAGSVEEINNDITKFLEAYVADRVYIGYDSANARLLFNFMKKDTTGAWKSCILSYSLYNNDWLSSHSYTSDYKFVSLKDNFYIVDKIQGMYRIREFDNENYNEYNDDNLNPFMNNEVIDDKLCSYVDIYFNNNNSYNTIKILNFITYIINKEKNDNFDVLGCYIYTNCCYSDYCNLLEERKSVTEYKKPYLEYGRWNYNWFSNKLNSFEEQEVVNRITGIINDNLEYNQTAVDAKLMVGKYCVIRFVFRNTNKKVLIKDIQAYFNK</sequence>
<evidence type="ECO:0000313" key="2">
    <source>
        <dbReference type="Proteomes" id="UP000593772"/>
    </source>
</evidence>
<dbReference type="EMBL" id="MT774386">
    <property type="protein sequence ID" value="QOR59073.1"/>
    <property type="molecule type" value="Genomic_DNA"/>
</dbReference>
<dbReference type="GeneID" id="65129566"/>